<dbReference type="InterPro" id="IPR033889">
    <property type="entry name" value="LanC"/>
</dbReference>
<dbReference type="GO" id="GO:0031179">
    <property type="term" value="P:peptide modification"/>
    <property type="evidence" value="ECO:0007669"/>
    <property type="project" value="InterPro"/>
</dbReference>
<reference evidence="2 3" key="1">
    <citation type="submission" date="2019-03" db="EMBL/GenBank/DDBJ databases">
        <title>Draft genome sequences of novel Actinobacteria.</title>
        <authorList>
            <person name="Sahin N."/>
            <person name="Ay H."/>
            <person name="Saygin H."/>
        </authorList>
    </citation>
    <scope>NUCLEOTIDE SEQUENCE [LARGE SCALE GENOMIC DNA]</scope>
    <source>
        <strain evidence="2 3">JCM 30547</strain>
    </source>
</reference>
<protein>
    <submittedName>
        <fullName evidence="2">Lanthionine synthetase</fullName>
    </submittedName>
</protein>
<dbReference type="RefSeq" id="WP_132409946.1">
    <property type="nucleotide sequence ID" value="NZ_SMKA01000117.1"/>
</dbReference>
<evidence type="ECO:0000313" key="3">
    <source>
        <dbReference type="Proteomes" id="UP000295075"/>
    </source>
</evidence>
<dbReference type="OrthoDB" id="1882482at2"/>
<feature type="binding site" evidence="1">
    <location>
        <position position="332"/>
    </location>
    <ligand>
        <name>Zn(2+)</name>
        <dbReference type="ChEBI" id="CHEBI:29105"/>
    </ligand>
</feature>
<dbReference type="CDD" id="cd04793">
    <property type="entry name" value="LanC"/>
    <property type="match status" value="1"/>
</dbReference>
<dbReference type="PRINTS" id="PR01955">
    <property type="entry name" value="LANCFRANKIA"/>
</dbReference>
<name>A0A4R4PTZ9_9ACTN</name>
<dbReference type="SUPFAM" id="SSF158745">
    <property type="entry name" value="LanC-like"/>
    <property type="match status" value="1"/>
</dbReference>
<dbReference type="InterPro" id="IPR007822">
    <property type="entry name" value="LANC-like"/>
</dbReference>
<keyword evidence="1" id="KW-0479">Metal-binding</keyword>
<organism evidence="2 3">
    <name type="scientific">Kribbella albertanoniae</name>
    <dbReference type="NCBI Taxonomy" id="1266829"/>
    <lineage>
        <taxon>Bacteria</taxon>
        <taxon>Bacillati</taxon>
        <taxon>Actinomycetota</taxon>
        <taxon>Actinomycetes</taxon>
        <taxon>Propionibacteriales</taxon>
        <taxon>Kribbellaceae</taxon>
        <taxon>Kribbella</taxon>
    </lineage>
</organism>
<sequence length="423" mass="45575">MTRERAAGIAAELADRLRDPDRVIAATVANGTEIEIGNVPCPPWDPPTLSRGPGALAILFSELGQAEDAHRYLRLTMDACAQLPLDGPCEGLGSLVSAARIAGSAYEPLLARLDARAVEQARYLIAAHAAARGAGRPTTAGVVDLIGGLTGIGRYLLHRRSDALPDVLTALVTLTEPVEVAGVKVPGWWYDATSKTVVGEGFEHGQLNFGLAHGVPGPLGLLALAWDADVRVAGQDEAIAAMADWLVEWQEIDAFGPYWTGHINLDYYVNRVRQPKPARASWCYGAPGIARSLELATKALDRPEWESAGLAAVRSLVARPMDDWAVTDEALCHGWSGLLHMFAGLDRRRPGEFTAVTEAIAERLITAYDPDTPFGYRYYQPMAELWLDLPGLLEGAAGIALALDSYARNADPRSEWDTLLLLN</sequence>
<feature type="binding site" evidence="1">
    <location>
        <position position="283"/>
    </location>
    <ligand>
        <name>Zn(2+)</name>
        <dbReference type="ChEBI" id="CHEBI:29105"/>
    </ligand>
</feature>
<dbReference type="PRINTS" id="PR01950">
    <property type="entry name" value="LANCSUPER"/>
</dbReference>
<dbReference type="Pfam" id="PF05147">
    <property type="entry name" value="LANC_like"/>
    <property type="match status" value="1"/>
</dbReference>
<comment type="caution">
    <text evidence="2">The sequence shown here is derived from an EMBL/GenBank/DDBJ whole genome shotgun (WGS) entry which is preliminary data.</text>
</comment>
<accession>A0A4R4PTZ9</accession>
<evidence type="ECO:0000256" key="1">
    <source>
        <dbReference type="PIRSR" id="PIRSR607822-1"/>
    </source>
</evidence>
<proteinExistence type="predicted"/>
<keyword evidence="1" id="KW-0862">Zinc</keyword>
<dbReference type="Proteomes" id="UP000295075">
    <property type="component" value="Unassembled WGS sequence"/>
</dbReference>
<keyword evidence="3" id="KW-1185">Reference proteome</keyword>
<gene>
    <name evidence="2" type="ORF">E1261_23510</name>
</gene>
<feature type="binding site" evidence="1">
    <location>
        <position position="333"/>
    </location>
    <ligand>
        <name>Zn(2+)</name>
        <dbReference type="ChEBI" id="CHEBI:29105"/>
    </ligand>
</feature>
<dbReference type="AlphaFoldDB" id="A0A4R4PTZ9"/>
<dbReference type="SMART" id="SM01260">
    <property type="entry name" value="LANC_like"/>
    <property type="match status" value="1"/>
</dbReference>
<dbReference type="GO" id="GO:0046872">
    <property type="term" value="F:metal ion binding"/>
    <property type="evidence" value="ECO:0007669"/>
    <property type="project" value="UniProtKB-KW"/>
</dbReference>
<dbReference type="EMBL" id="SMKA01000117">
    <property type="protein sequence ID" value="TDC25862.1"/>
    <property type="molecule type" value="Genomic_DNA"/>
</dbReference>
<dbReference type="Gene3D" id="1.50.10.20">
    <property type="match status" value="1"/>
</dbReference>
<evidence type="ECO:0000313" key="2">
    <source>
        <dbReference type="EMBL" id="TDC25862.1"/>
    </source>
</evidence>